<dbReference type="SUPFAM" id="SSF47413">
    <property type="entry name" value="lambda repressor-like DNA-binding domains"/>
    <property type="match status" value="1"/>
</dbReference>
<dbReference type="PATRIC" id="fig|53707.9.peg.6535"/>
<organism evidence="2 3">
    <name type="scientific">Pseudomonas amygdali pv. lachrymans</name>
    <name type="common">Pseudomonas syringae pv. lachrymans</name>
    <dbReference type="NCBI Taxonomy" id="53707"/>
    <lineage>
        <taxon>Bacteria</taxon>
        <taxon>Pseudomonadati</taxon>
        <taxon>Pseudomonadota</taxon>
        <taxon>Gammaproteobacteria</taxon>
        <taxon>Pseudomonadales</taxon>
        <taxon>Pseudomonadaceae</taxon>
        <taxon>Pseudomonas</taxon>
        <taxon>Pseudomonas amygdali</taxon>
    </lineage>
</organism>
<dbReference type="InterPro" id="IPR010982">
    <property type="entry name" value="Lambda_DNA-bd_dom_sf"/>
</dbReference>
<feature type="domain" description="HTH cro/C1-type" evidence="1">
    <location>
        <begin position="11"/>
        <end position="63"/>
    </location>
</feature>
<gene>
    <name evidence="2" type="ORF">ALO35_200098</name>
</gene>
<dbReference type="InterPro" id="IPR001387">
    <property type="entry name" value="Cro/C1-type_HTH"/>
</dbReference>
<dbReference type="SMART" id="SM00530">
    <property type="entry name" value="HTH_XRE"/>
    <property type="match status" value="1"/>
</dbReference>
<dbReference type="PROSITE" id="PS50943">
    <property type="entry name" value="HTH_CROC1"/>
    <property type="match status" value="1"/>
</dbReference>
<accession>A0A0N8RXQ0</accession>
<evidence type="ECO:0000313" key="2">
    <source>
        <dbReference type="EMBL" id="KPX71407.1"/>
    </source>
</evidence>
<evidence type="ECO:0000259" key="1">
    <source>
        <dbReference type="PROSITE" id="PS50943"/>
    </source>
</evidence>
<name>A0A0N8RXQ0_PSEAV</name>
<sequence>MSLKIEVAAALRGIRQQRQLSYEDLAGGSLRTTIGALERAEAGVTFDKLHEIAEVLGFDLVTLVALCVGLKDGQEPQAIMEAAMRELQAFEASGGMELVQEQLEDGKLFPRAVGKPRKVHNEDAVLALKAQGKSPAEAVEILGLSRTTVSRYWRGDGGS</sequence>
<dbReference type="Proteomes" id="UP000050265">
    <property type="component" value="Unassembled WGS sequence"/>
</dbReference>
<proteinExistence type="predicted"/>
<reference evidence="2 3" key="1">
    <citation type="submission" date="2015-09" db="EMBL/GenBank/DDBJ databases">
        <title>Genome announcement of multiple Pseudomonas syringae strains.</title>
        <authorList>
            <person name="Thakur S."/>
            <person name="Wang P.W."/>
            <person name="Gong Y."/>
            <person name="Weir B.S."/>
            <person name="Guttman D.S."/>
        </authorList>
    </citation>
    <scope>NUCLEOTIDE SEQUENCE [LARGE SCALE GENOMIC DNA]</scope>
    <source>
        <strain evidence="2 3">ICMP3507</strain>
    </source>
</reference>
<protein>
    <recommendedName>
        <fullName evidence="1">HTH cro/C1-type domain-containing protein</fullName>
    </recommendedName>
</protein>
<evidence type="ECO:0000313" key="3">
    <source>
        <dbReference type="Proteomes" id="UP000050265"/>
    </source>
</evidence>
<dbReference type="AlphaFoldDB" id="A0A0N8RXQ0"/>
<dbReference type="CDD" id="cd00093">
    <property type="entry name" value="HTH_XRE"/>
    <property type="match status" value="1"/>
</dbReference>
<comment type="caution">
    <text evidence="2">The sequence shown here is derived from an EMBL/GenBank/DDBJ whole genome shotgun (WGS) entry which is preliminary data.</text>
</comment>
<dbReference type="Gene3D" id="1.10.260.40">
    <property type="entry name" value="lambda repressor-like DNA-binding domains"/>
    <property type="match status" value="1"/>
</dbReference>
<dbReference type="GO" id="GO:0003677">
    <property type="term" value="F:DNA binding"/>
    <property type="evidence" value="ECO:0007669"/>
    <property type="project" value="InterPro"/>
</dbReference>
<dbReference type="EMBL" id="LJQP01000172">
    <property type="protein sequence ID" value="KPX71407.1"/>
    <property type="molecule type" value="Genomic_DNA"/>
</dbReference>